<dbReference type="PANTHER" id="PTHR24381:SF443">
    <property type="entry name" value="ZINC FINGER PROTEIN CKR1"/>
    <property type="match status" value="1"/>
</dbReference>
<evidence type="ECO:0000256" key="8">
    <source>
        <dbReference type="ARBA" id="ARBA00023125"/>
    </source>
</evidence>
<dbReference type="KEGG" id="lve:103080365"/>
<keyword evidence="7" id="KW-0805">Transcription regulation</keyword>
<dbReference type="InterPro" id="IPR036051">
    <property type="entry name" value="KRAB_dom_sf"/>
</dbReference>
<dbReference type="GeneID" id="103080365"/>
<name>A0A340Y9G8_LIPVE</name>
<comment type="similarity">
    <text evidence="2">Belongs to the krueppel C2H2-type zinc-finger protein family.</text>
</comment>
<evidence type="ECO:0000313" key="15">
    <source>
        <dbReference type="RefSeq" id="XP_007469062.1"/>
    </source>
</evidence>
<dbReference type="PROSITE" id="PS50805">
    <property type="entry name" value="KRAB"/>
    <property type="match status" value="1"/>
</dbReference>
<dbReference type="Proteomes" id="UP000265300">
    <property type="component" value="Unplaced"/>
</dbReference>
<evidence type="ECO:0000256" key="5">
    <source>
        <dbReference type="ARBA" id="ARBA00022771"/>
    </source>
</evidence>
<keyword evidence="14" id="KW-1185">Reference proteome</keyword>
<dbReference type="Pfam" id="PF01352">
    <property type="entry name" value="KRAB"/>
    <property type="match status" value="1"/>
</dbReference>
<keyword evidence="8" id="KW-0238">DNA-binding</keyword>
<evidence type="ECO:0000256" key="6">
    <source>
        <dbReference type="ARBA" id="ARBA00022833"/>
    </source>
</evidence>
<protein>
    <submittedName>
        <fullName evidence="15">Zinc finger protein 226-like</fullName>
    </submittedName>
</protein>
<evidence type="ECO:0000256" key="3">
    <source>
        <dbReference type="ARBA" id="ARBA00022723"/>
    </source>
</evidence>
<evidence type="ECO:0000256" key="9">
    <source>
        <dbReference type="ARBA" id="ARBA00023163"/>
    </source>
</evidence>
<dbReference type="InterPro" id="IPR036236">
    <property type="entry name" value="Znf_C2H2_sf"/>
</dbReference>
<dbReference type="GO" id="GO:0005634">
    <property type="term" value="C:nucleus"/>
    <property type="evidence" value="ECO:0007669"/>
    <property type="project" value="UniProtKB-SubCell"/>
</dbReference>
<evidence type="ECO:0000256" key="4">
    <source>
        <dbReference type="ARBA" id="ARBA00022737"/>
    </source>
</evidence>
<dbReference type="InParanoid" id="A0A340Y9G8"/>
<evidence type="ECO:0000259" key="12">
    <source>
        <dbReference type="PROSITE" id="PS50157"/>
    </source>
</evidence>
<dbReference type="InterPro" id="IPR013087">
    <property type="entry name" value="Znf_C2H2_type"/>
</dbReference>
<dbReference type="PROSITE" id="PS50157">
    <property type="entry name" value="ZINC_FINGER_C2H2_2"/>
    <property type="match status" value="4"/>
</dbReference>
<dbReference type="AlphaFoldDB" id="A0A340Y9G8"/>
<reference evidence="15" key="1">
    <citation type="submission" date="2025-08" db="UniProtKB">
        <authorList>
            <consortium name="RefSeq"/>
        </authorList>
    </citation>
    <scope>IDENTIFICATION</scope>
</reference>
<dbReference type="CDD" id="cd07765">
    <property type="entry name" value="KRAB_A-box"/>
    <property type="match status" value="1"/>
</dbReference>
<feature type="domain" description="KRAB" evidence="13">
    <location>
        <begin position="99"/>
        <end position="183"/>
    </location>
</feature>
<evidence type="ECO:0000256" key="2">
    <source>
        <dbReference type="ARBA" id="ARBA00006991"/>
    </source>
</evidence>
<keyword evidence="9" id="KW-0804">Transcription</keyword>
<dbReference type="Gene3D" id="6.10.140.140">
    <property type="match status" value="1"/>
</dbReference>
<evidence type="ECO:0000313" key="14">
    <source>
        <dbReference type="Proteomes" id="UP000265300"/>
    </source>
</evidence>
<dbReference type="SUPFAM" id="SSF57667">
    <property type="entry name" value="beta-beta-alpha zinc fingers"/>
    <property type="match status" value="2"/>
</dbReference>
<evidence type="ECO:0000256" key="1">
    <source>
        <dbReference type="ARBA" id="ARBA00004123"/>
    </source>
</evidence>
<dbReference type="RefSeq" id="XP_007469062.1">
    <property type="nucleotide sequence ID" value="XM_007469000.1"/>
</dbReference>
<keyword evidence="10" id="KW-0539">Nucleus</keyword>
<dbReference type="GO" id="GO:0000977">
    <property type="term" value="F:RNA polymerase II transcription regulatory region sequence-specific DNA binding"/>
    <property type="evidence" value="ECO:0007669"/>
    <property type="project" value="TreeGrafter"/>
</dbReference>
<dbReference type="FunFam" id="3.30.160.60:FF:000478">
    <property type="entry name" value="Zinc finger protein 133"/>
    <property type="match status" value="1"/>
</dbReference>
<evidence type="ECO:0000256" key="7">
    <source>
        <dbReference type="ARBA" id="ARBA00023015"/>
    </source>
</evidence>
<dbReference type="FunFam" id="3.30.160.60:FF:000726">
    <property type="entry name" value="Zinc finger protein 214"/>
    <property type="match status" value="1"/>
</dbReference>
<dbReference type="SMART" id="SM00349">
    <property type="entry name" value="KRAB"/>
    <property type="match status" value="1"/>
</dbReference>
<dbReference type="PROSITE" id="PS00028">
    <property type="entry name" value="ZINC_FINGER_C2H2_1"/>
    <property type="match status" value="4"/>
</dbReference>
<dbReference type="InterPro" id="IPR001909">
    <property type="entry name" value="KRAB"/>
</dbReference>
<proteinExistence type="inferred from homology"/>
<dbReference type="GO" id="GO:0000981">
    <property type="term" value="F:DNA-binding transcription factor activity, RNA polymerase II-specific"/>
    <property type="evidence" value="ECO:0007669"/>
    <property type="project" value="TreeGrafter"/>
</dbReference>
<dbReference type="SMART" id="SM00355">
    <property type="entry name" value="ZnF_C2H2"/>
    <property type="match status" value="4"/>
</dbReference>
<keyword evidence="3" id="KW-0479">Metal-binding</keyword>
<evidence type="ECO:0000256" key="10">
    <source>
        <dbReference type="ARBA" id="ARBA00023242"/>
    </source>
</evidence>
<dbReference type="FunFam" id="3.30.160.60:FF:002343">
    <property type="entry name" value="Zinc finger protein 33A"/>
    <property type="match status" value="1"/>
</dbReference>
<dbReference type="GO" id="GO:0008270">
    <property type="term" value="F:zinc ion binding"/>
    <property type="evidence" value="ECO:0007669"/>
    <property type="project" value="UniProtKB-KW"/>
</dbReference>
<organism evidence="14 15">
    <name type="scientific">Lipotes vexillifer</name>
    <name type="common">Yangtze river dolphin</name>
    <dbReference type="NCBI Taxonomy" id="118797"/>
    <lineage>
        <taxon>Eukaryota</taxon>
        <taxon>Metazoa</taxon>
        <taxon>Chordata</taxon>
        <taxon>Craniata</taxon>
        <taxon>Vertebrata</taxon>
        <taxon>Euteleostomi</taxon>
        <taxon>Mammalia</taxon>
        <taxon>Eutheria</taxon>
        <taxon>Laurasiatheria</taxon>
        <taxon>Artiodactyla</taxon>
        <taxon>Whippomorpha</taxon>
        <taxon>Cetacea</taxon>
        <taxon>Odontoceti</taxon>
        <taxon>Lipotidae</taxon>
        <taxon>Lipotes</taxon>
    </lineage>
</organism>
<dbReference type="Pfam" id="PF00096">
    <property type="entry name" value="zf-C2H2"/>
    <property type="match status" value="4"/>
</dbReference>
<dbReference type="FunFam" id="3.30.160.60:FF:000029">
    <property type="entry name" value="GLI family zinc finger 4"/>
    <property type="match status" value="1"/>
</dbReference>
<feature type="domain" description="C2H2-type" evidence="12">
    <location>
        <begin position="199"/>
        <end position="226"/>
    </location>
</feature>
<evidence type="ECO:0000256" key="11">
    <source>
        <dbReference type="PROSITE-ProRule" id="PRU00042"/>
    </source>
</evidence>
<keyword evidence="5 11" id="KW-0863">Zinc-finger</keyword>
<sequence>MDFPAGFGWWVVTSAYQVEGREEGSHLKMVKVFLDRVQVDPGIIHVAYDAYDSQLQLPFPRPPEMRMRNLCYDNCNNCHVEGIFHGDYEEEITSSQEPVTFKDVAVDFTKEEWGQLDPAQRALYKEVMLEIYGNLVLVGKKPYDCAECGKSFSQSTDLHIHQRVHTRKKPFVCDTCGKGFSYNTNLCVHQRVHTGEKPFKCEECGKGFHQSPNLRIHWRVHTGAKPYRCEECCESFRQNVDLQEHQRVHTRETISM</sequence>
<keyword evidence="6" id="KW-0862">Zinc</keyword>
<feature type="domain" description="C2H2-type" evidence="12">
    <location>
        <begin position="143"/>
        <end position="170"/>
    </location>
</feature>
<dbReference type="PANTHER" id="PTHR24381">
    <property type="entry name" value="ZINC FINGER PROTEIN"/>
    <property type="match status" value="1"/>
</dbReference>
<keyword evidence="4" id="KW-0677">Repeat</keyword>
<accession>A0A340Y9G8</accession>
<dbReference type="OrthoDB" id="9622403at2759"/>
<comment type="subcellular location">
    <subcellularLocation>
        <location evidence="1">Nucleus</location>
    </subcellularLocation>
</comment>
<evidence type="ECO:0000259" key="13">
    <source>
        <dbReference type="PROSITE" id="PS50805"/>
    </source>
</evidence>
<feature type="domain" description="C2H2-type" evidence="12">
    <location>
        <begin position="227"/>
        <end position="254"/>
    </location>
</feature>
<dbReference type="Gene3D" id="3.30.160.60">
    <property type="entry name" value="Classic Zinc Finger"/>
    <property type="match status" value="4"/>
</dbReference>
<dbReference type="SUPFAM" id="SSF109640">
    <property type="entry name" value="KRAB domain (Kruppel-associated box)"/>
    <property type="match status" value="1"/>
</dbReference>
<feature type="domain" description="C2H2-type" evidence="12">
    <location>
        <begin position="171"/>
        <end position="198"/>
    </location>
</feature>
<gene>
    <name evidence="15" type="primary">LOC103080365</name>
</gene>